<dbReference type="InterPro" id="IPR041047">
    <property type="entry name" value="LPD1"/>
</dbReference>
<dbReference type="InterPro" id="IPR040651">
    <property type="entry name" value="LPD5"/>
</dbReference>
<dbReference type="Pfam" id="PF18796">
    <property type="entry name" value="LPD1"/>
    <property type="match status" value="1"/>
</dbReference>
<evidence type="ECO:0000313" key="5">
    <source>
        <dbReference type="Proteomes" id="UP000472580"/>
    </source>
</evidence>
<accession>A0A6L6YNR6</accession>
<reference evidence="4 5" key="1">
    <citation type="submission" date="2019-12" db="EMBL/GenBank/DDBJ databases">
        <title>Microbes associate with the intestines of laboratory mice.</title>
        <authorList>
            <person name="Navarre W."/>
            <person name="Wong E."/>
        </authorList>
    </citation>
    <scope>NUCLEOTIDE SEQUENCE [LARGE SCALE GENOMIC DNA]</scope>
    <source>
        <strain evidence="4 5">NM82_D38</strain>
    </source>
</reference>
<organism evidence="4 5">
    <name type="scientific">Parasutterella muris</name>
    <dbReference type="NCBI Taxonomy" id="2565572"/>
    <lineage>
        <taxon>Bacteria</taxon>
        <taxon>Pseudomonadati</taxon>
        <taxon>Pseudomonadota</taxon>
        <taxon>Betaproteobacteria</taxon>
        <taxon>Burkholderiales</taxon>
        <taxon>Sutterellaceae</taxon>
        <taxon>Parasutterella</taxon>
    </lineage>
</organism>
<protein>
    <recommendedName>
        <fullName evidence="6">Large polyvalent protein-associated domain-containing protein</fullName>
    </recommendedName>
</protein>
<dbReference type="RefSeq" id="WP_160335482.1">
    <property type="nucleotide sequence ID" value="NZ_WSRP01000020.1"/>
</dbReference>
<evidence type="ECO:0000259" key="3">
    <source>
        <dbReference type="Pfam" id="PF18799"/>
    </source>
</evidence>
<proteinExistence type="predicted"/>
<comment type="caution">
    <text evidence="4">The sequence shown here is derived from an EMBL/GenBank/DDBJ whole genome shotgun (WGS) entry which is preliminary data.</text>
</comment>
<dbReference type="OrthoDB" id="8968783at2"/>
<evidence type="ECO:0000256" key="1">
    <source>
        <dbReference type="SAM" id="MobiDB-lite"/>
    </source>
</evidence>
<sequence length="1131" mass="129167">MSLIAEQLGFDFFFASEVQRTEDTAKTEKIHEENNQRINDDFSTHPIYQWVKQNAPAVKEIDGEKILKAFEIPGLLKQLETENGNSLRQPEQLYEAKRKTYQNGKSLDGEGERLLEQAARLSMLSEIVHFVGFVKLPTSELSLPNDYASKLFNLSYEADTAFFNHRDTLKHNKDGSLKLEDFGEDLNNTRKGRGAGKSADQELPYDPAGDLEKRLASNSLEKVWPKESIIELHKKNPKAAACLWLVRESLGERRPKKGSYPYRSYLKTAAAAINLHRQVVTGKLAPEAETEAFDSFYNARDKYETFSHINPKYWRFFNSSHLNDAKDVCKWNRLNLSDGTDINSFKFQCILPGATNPEDNLLSLKTHKGVVLDYYAVAVGNTAEEFEKNIEKQLSVTFADWEKTADKASQGKPKSKPELPIQLFGRGRRDTNTYEIYGKQGSIELQLTEQISFESDEAFWSYCKNHRVELESKYRELRTEYSKTEKDWRNGSPIRERIGPDWRNGKDATPDMFMNTFGFRGVEFGNWVKQGKNGRERQWMLNNAYDALYDLSKILSIPPKAVALDGELGLCFGSRGFGSASAHYEPENRIINLTKTKGYSSLAHEWFHALDHYIARTNYETKLQQKSFMSDLADSRIDYFLSETAKKRITEKAAKVFAADAPQSAATEIEFMLKTDAKIRRELEQLNCGERSSVDFEFKRKERSNWPERVIPVSLRNSDLILRERGDNGVVREVLHDAWADTINSIRNSDMHRRMLRKNDYWHSKIEEAARSFEAFVSVRSKEMNVRNDFLTNDTFSEKTFGNAGFYPYLDGKDVQTVASKFERLFKVLKTRETEKGIALYSKSKSEPIFTKKSDIRDALVEAFGKEGLISLVDSDRFYLAQTEKEALSAAMVEQKAKCGMSSISLPQDHHVLGFHDPVNHKTYLIADNLTRESACAVMLHEIGVHMANDSELRDQTQNLIKTAVSLYEAGLKKGEPLMKRVSERLQESKISPHHVDYKEEVCGYLVEEAAKQHSTAPAVIRLFNEFKSTVNVWLVKHGVRDSSKLTSLDIATIAKANVKELAKLPKQYELSKKGKEVLAEHVKTLSTKYSKISDADAEIRSLYKRFSELEQAGKPLPQAPKLSKNKEHER</sequence>
<dbReference type="Proteomes" id="UP000472580">
    <property type="component" value="Unassembled WGS sequence"/>
</dbReference>
<name>A0A6L6YNR6_9BURK</name>
<feature type="region of interest" description="Disordered" evidence="1">
    <location>
        <begin position="182"/>
        <end position="208"/>
    </location>
</feature>
<keyword evidence="5" id="KW-1185">Reference proteome</keyword>
<dbReference type="AlphaFoldDB" id="A0A6L6YNR6"/>
<dbReference type="EMBL" id="WSRP01000020">
    <property type="protein sequence ID" value="MVX57051.1"/>
    <property type="molecule type" value="Genomic_DNA"/>
</dbReference>
<dbReference type="Pfam" id="PF18799">
    <property type="entry name" value="LPD5"/>
    <property type="match status" value="1"/>
</dbReference>
<feature type="domain" description="Large polyvalent protein-associated" evidence="2">
    <location>
        <begin position="757"/>
        <end position="832"/>
    </location>
</feature>
<gene>
    <name evidence="4" type="ORF">E5987_07485</name>
</gene>
<feature type="region of interest" description="Disordered" evidence="1">
    <location>
        <begin position="1112"/>
        <end position="1131"/>
    </location>
</feature>
<evidence type="ECO:0000259" key="2">
    <source>
        <dbReference type="Pfam" id="PF18796"/>
    </source>
</evidence>
<evidence type="ECO:0000313" key="4">
    <source>
        <dbReference type="EMBL" id="MVX57051.1"/>
    </source>
</evidence>
<feature type="domain" description="Large polyvalent protein-associated" evidence="3">
    <location>
        <begin position="428"/>
        <end position="515"/>
    </location>
</feature>
<evidence type="ECO:0008006" key="6">
    <source>
        <dbReference type="Google" id="ProtNLM"/>
    </source>
</evidence>